<dbReference type="Pfam" id="PF13188">
    <property type="entry name" value="PAS_8"/>
    <property type="match status" value="1"/>
</dbReference>
<dbReference type="OrthoDB" id="9814202at2"/>
<dbReference type="InterPro" id="IPR000700">
    <property type="entry name" value="PAS-assoc_C"/>
</dbReference>
<dbReference type="PROSITE" id="PS50887">
    <property type="entry name" value="GGDEF"/>
    <property type="match status" value="1"/>
</dbReference>
<dbReference type="PROSITE" id="PS50112">
    <property type="entry name" value="PAS"/>
    <property type="match status" value="3"/>
</dbReference>
<dbReference type="InterPro" id="IPR001633">
    <property type="entry name" value="EAL_dom"/>
</dbReference>
<dbReference type="SMART" id="SM00052">
    <property type="entry name" value="EAL"/>
    <property type="match status" value="1"/>
</dbReference>
<protein>
    <submittedName>
        <fullName evidence="5">PAS domain S-box-containing protein/diguanylate cyclase (GGDEF)-like protein</fullName>
    </submittedName>
</protein>
<name>A0A562N743_9HYPH</name>
<dbReference type="CDD" id="cd01948">
    <property type="entry name" value="EAL"/>
    <property type="match status" value="1"/>
</dbReference>
<dbReference type="CDD" id="cd01949">
    <property type="entry name" value="GGDEF"/>
    <property type="match status" value="1"/>
</dbReference>
<evidence type="ECO:0000259" key="1">
    <source>
        <dbReference type="PROSITE" id="PS50112"/>
    </source>
</evidence>
<organism evidence="5 6">
    <name type="scientific">Mesorhizobium tianshanense</name>
    <dbReference type="NCBI Taxonomy" id="39844"/>
    <lineage>
        <taxon>Bacteria</taxon>
        <taxon>Pseudomonadati</taxon>
        <taxon>Pseudomonadota</taxon>
        <taxon>Alphaproteobacteria</taxon>
        <taxon>Hyphomicrobiales</taxon>
        <taxon>Phyllobacteriaceae</taxon>
        <taxon>Mesorhizobium</taxon>
    </lineage>
</organism>
<dbReference type="PANTHER" id="PTHR44757:SF2">
    <property type="entry name" value="BIOFILM ARCHITECTURE MAINTENANCE PROTEIN MBAA"/>
    <property type="match status" value="1"/>
</dbReference>
<evidence type="ECO:0000259" key="3">
    <source>
        <dbReference type="PROSITE" id="PS50883"/>
    </source>
</evidence>
<dbReference type="PANTHER" id="PTHR44757">
    <property type="entry name" value="DIGUANYLATE CYCLASE DGCP"/>
    <property type="match status" value="1"/>
</dbReference>
<dbReference type="Pfam" id="PF00563">
    <property type="entry name" value="EAL"/>
    <property type="match status" value="1"/>
</dbReference>
<dbReference type="Pfam" id="PF00990">
    <property type="entry name" value="GGDEF"/>
    <property type="match status" value="1"/>
</dbReference>
<feature type="domain" description="PAC" evidence="2">
    <location>
        <begin position="335"/>
        <end position="388"/>
    </location>
</feature>
<dbReference type="NCBIfam" id="TIGR00229">
    <property type="entry name" value="sensory_box"/>
    <property type="match status" value="3"/>
</dbReference>
<dbReference type="InterPro" id="IPR043128">
    <property type="entry name" value="Rev_trsase/Diguanyl_cyclase"/>
</dbReference>
<feature type="domain" description="PAS" evidence="1">
    <location>
        <begin position="19"/>
        <end position="89"/>
    </location>
</feature>
<dbReference type="PROSITE" id="PS50113">
    <property type="entry name" value="PAC"/>
    <property type="match status" value="1"/>
</dbReference>
<dbReference type="SUPFAM" id="SSF55073">
    <property type="entry name" value="Nucleotide cyclase"/>
    <property type="match status" value="1"/>
</dbReference>
<dbReference type="AlphaFoldDB" id="A0A562N743"/>
<evidence type="ECO:0000259" key="2">
    <source>
        <dbReference type="PROSITE" id="PS50113"/>
    </source>
</evidence>
<keyword evidence="6" id="KW-1185">Reference proteome</keyword>
<evidence type="ECO:0000259" key="4">
    <source>
        <dbReference type="PROSITE" id="PS50887"/>
    </source>
</evidence>
<proteinExistence type="predicted"/>
<dbReference type="SUPFAM" id="SSF55785">
    <property type="entry name" value="PYP-like sensor domain (PAS domain)"/>
    <property type="match status" value="3"/>
</dbReference>
<feature type="domain" description="GGDEF" evidence="4">
    <location>
        <begin position="420"/>
        <end position="552"/>
    </location>
</feature>
<dbReference type="Pfam" id="PF08448">
    <property type="entry name" value="PAS_4"/>
    <property type="match status" value="2"/>
</dbReference>
<reference evidence="5 6" key="1">
    <citation type="journal article" date="2015" name="Stand. Genomic Sci.">
        <title>Genomic Encyclopedia of Bacterial and Archaeal Type Strains, Phase III: the genomes of soil and plant-associated and newly described type strains.</title>
        <authorList>
            <person name="Whitman W.B."/>
            <person name="Woyke T."/>
            <person name="Klenk H.P."/>
            <person name="Zhou Y."/>
            <person name="Lilburn T.G."/>
            <person name="Beck B.J."/>
            <person name="De Vos P."/>
            <person name="Vandamme P."/>
            <person name="Eisen J.A."/>
            <person name="Garrity G."/>
            <person name="Hugenholtz P."/>
            <person name="Kyrpides N.C."/>
        </authorList>
    </citation>
    <scope>NUCLEOTIDE SEQUENCE [LARGE SCALE GENOMIC DNA]</scope>
    <source>
        <strain evidence="5 6">CGMCC 1.2546</strain>
    </source>
</reference>
<dbReference type="Gene3D" id="3.30.450.20">
    <property type="entry name" value="PAS domain"/>
    <property type="match status" value="3"/>
</dbReference>
<dbReference type="RefSeq" id="WP_145721491.1">
    <property type="nucleotide sequence ID" value="NZ_BSPF01000103.1"/>
</dbReference>
<dbReference type="InterPro" id="IPR029787">
    <property type="entry name" value="Nucleotide_cyclase"/>
</dbReference>
<dbReference type="InterPro" id="IPR035919">
    <property type="entry name" value="EAL_sf"/>
</dbReference>
<dbReference type="InterPro" id="IPR035965">
    <property type="entry name" value="PAS-like_dom_sf"/>
</dbReference>
<dbReference type="PROSITE" id="PS50883">
    <property type="entry name" value="EAL"/>
    <property type="match status" value="1"/>
</dbReference>
<evidence type="ECO:0000313" key="6">
    <source>
        <dbReference type="Proteomes" id="UP000317122"/>
    </source>
</evidence>
<dbReference type="InterPro" id="IPR000014">
    <property type="entry name" value="PAS"/>
</dbReference>
<dbReference type="SMART" id="SM00267">
    <property type="entry name" value="GGDEF"/>
    <property type="match status" value="1"/>
</dbReference>
<dbReference type="NCBIfam" id="TIGR00254">
    <property type="entry name" value="GGDEF"/>
    <property type="match status" value="1"/>
</dbReference>
<dbReference type="CDD" id="cd00130">
    <property type="entry name" value="PAS"/>
    <property type="match status" value="2"/>
</dbReference>
<dbReference type="InterPro" id="IPR052155">
    <property type="entry name" value="Biofilm_reg_signaling"/>
</dbReference>
<feature type="domain" description="PAS" evidence="1">
    <location>
        <begin position="137"/>
        <end position="211"/>
    </location>
</feature>
<accession>A0A562N743</accession>
<dbReference type="Gene3D" id="3.30.70.270">
    <property type="match status" value="1"/>
</dbReference>
<feature type="domain" description="PAS" evidence="1">
    <location>
        <begin position="261"/>
        <end position="332"/>
    </location>
</feature>
<feature type="domain" description="EAL" evidence="3">
    <location>
        <begin position="561"/>
        <end position="810"/>
    </location>
</feature>
<dbReference type="InterPro" id="IPR013656">
    <property type="entry name" value="PAS_4"/>
</dbReference>
<sequence>MPPSKSMAETPAATFPAEDLDALRRVLDAVPHPIFIKDDQHRFVVLNQSMCKLMGHRHEHLVGKTDHDFLPKEIADVFRRIDRLVLETDDINENEEFIPGNHGEIRTILTRKKRACLANGTRLVIGSLSDITELKQREASSRLLFDSNPIPMWVYERGSLRFLAVNDAAVESYGYTREQFLAMTLLDIRPAEDADAVRKMAGTKRDSYDTGQTWRHLKVDGSLVDVIVYSQRFQYEGRAAAMVAVVDVTERKRANDELRRTREFLDTIIENVPAMLFVKEARNHSYILMNRAGEELLGIPREELIGKTDYDLFPRDEADSFFIRDQQVLRADRLQIAEEETVRTRANGMRDLMMKRLAVDSDDGKNKYLLGVAEDITERKRAAARIAHLANHDALTDLPNRPAFAERLNFTIERASSNSERFAVLCLDLDGFKDINDVFGHSAGDELLRKMSNRLAAAANGAFLARIGGDEFTLIVTDDPQPATAVALADRLLETVAEDFDIEGHNLRVGLSIGIAFFPNDGTTAATLLSNADAALYRAKAAGRGVFRVFEADMDRRLRERRVLQQDLRSAMLRKELMLYYQPQALVSGEIIGFEALARWRHAVHGMVSPSKFIPLAEESGLIIPIGEWILREACREAASWANPIQIAVNLSPVQFRHGNLPALVHTILLETGLNPGRLELEITEGVLFDDFSRASSILRRLKTLGVKIAMDDFGTGYSSLSYLQSFPFDKIKIDQSFVAKLKNTPQSGAIIRAIVGLGRGLSMNIVAEGVETSAQLDFLRAEDCNAVQGYLVGRPYPIERYASKIGRHESAASTRRPALRATR</sequence>
<dbReference type="Proteomes" id="UP000317122">
    <property type="component" value="Unassembled WGS sequence"/>
</dbReference>
<gene>
    <name evidence="5" type="ORF">IQ26_05488</name>
</gene>
<dbReference type="SMART" id="SM00091">
    <property type="entry name" value="PAS"/>
    <property type="match status" value="3"/>
</dbReference>
<dbReference type="Gene3D" id="3.20.20.450">
    <property type="entry name" value="EAL domain"/>
    <property type="match status" value="1"/>
</dbReference>
<dbReference type="EMBL" id="VLKT01000041">
    <property type="protein sequence ID" value="TWI28012.1"/>
    <property type="molecule type" value="Genomic_DNA"/>
</dbReference>
<comment type="caution">
    <text evidence="5">The sequence shown here is derived from an EMBL/GenBank/DDBJ whole genome shotgun (WGS) entry which is preliminary data.</text>
</comment>
<dbReference type="InterPro" id="IPR000160">
    <property type="entry name" value="GGDEF_dom"/>
</dbReference>
<dbReference type="SUPFAM" id="SSF141868">
    <property type="entry name" value="EAL domain-like"/>
    <property type="match status" value="1"/>
</dbReference>
<evidence type="ECO:0000313" key="5">
    <source>
        <dbReference type="EMBL" id="TWI28012.1"/>
    </source>
</evidence>